<accession>A0A836C8A1</accession>
<dbReference type="GO" id="GO:0009749">
    <property type="term" value="P:response to glucose"/>
    <property type="evidence" value="ECO:0007669"/>
    <property type="project" value="TreeGrafter"/>
</dbReference>
<dbReference type="InterPro" id="IPR035966">
    <property type="entry name" value="PKF_sf"/>
</dbReference>
<comment type="caution">
    <text evidence="3">The sequence shown here is derived from an EMBL/GenBank/DDBJ whole genome shotgun (WGS) entry which is preliminary data.</text>
</comment>
<dbReference type="SUPFAM" id="SSF53784">
    <property type="entry name" value="Phosphofructokinase"/>
    <property type="match status" value="1"/>
</dbReference>
<organism evidence="3 4">
    <name type="scientific">Tribonema minus</name>
    <dbReference type="NCBI Taxonomy" id="303371"/>
    <lineage>
        <taxon>Eukaryota</taxon>
        <taxon>Sar</taxon>
        <taxon>Stramenopiles</taxon>
        <taxon>Ochrophyta</taxon>
        <taxon>PX clade</taxon>
        <taxon>Xanthophyceae</taxon>
        <taxon>Tribonematales</taxon>
        <taxon>Tribonemataceae</taxon>
        <taxon>Tribonema</taxon>
    </lineage>
</organism>
<gene>
    <name evidence="3" type="ORF">JKP88DRAFT_351423</name>
</gene>
<evidence type="ECO:0000313" key="4">
    <source>
        <dbReference type="Proteomes" id="UP000664859"/>
    </source>
</evidence>
<dbReference type="Proteomes" id="UP000664859">
    <property type="component" value="Unassembled WGS sequence"/>
</dbReference>
<protein>
    <submittedName>
        <fullName evidence="3">Uncharacterized protein</fullName>
    </submittedName>
</protein>
<keyword evidence="2" id="KW-0324">Glycolysis</keyword>
<dbReference type="Gene3D" id="3.40.50.450">
    <property type="match status" value="1"/>
</dbReference>
<name>A0A836C8A1_9STRA</name>
<reference evidence="3" key="1">
    <citation type="submission" date="2021-02" db="EMBL/GenBank/DDBJ databases">
        <title>First Annotated Genome of the Yellow-green Alga Tribonema minus.</title>
        <authorList>
            <person name="Mahan K.M."/>
        </authorList>
    </citation>
    <scope>NUCLEOTIDE SEQUENCE</scope>
    <source>
        <strain evidence="3">UTEX B ZZ1240</strain>
    </source>
</reference>
<dbReference type="PANTHER" id="PTHR43650:SF1">
    <property type="entry name" value="PYROPHOSPHATE--FRUCTOSE 6-PHOSPHATE 1-PHOSPHOTRANSFERASE SUBUNIT BETA 2"/>
    <property type="match status" value="1"/>
</dbReference>
<dbReference type="EMBL" id="JAFCMP010000548">
    <property type="protein sequence ID" value="KAG5175493.1"/>
    <property type="molecule type" value="Genomic_DNA"/>
</dbReference>
<sequence length="186" mass="19999">MLPLGTGLRYLGYQARSALPSNFDCDYAFSLGGLAAALVHSRASGYLATLTGLKGDAGGVPFASMLVDDNAELSLPTGQARPRIPPAQVDLNGAALKKLRAKLKECQLTDKYRNPGPVQFAGETAECRLMSLDLEGSDYLAQLSDLRRALATVEEACRPGCSSTLLKISMKTLHNLRDIMLLQEQK</sequence>
<dbReference type="Gene3D" id="3.40.50.460">
    <property type="entry name" value="Phosphofructokinase domain"/>
    <property type="match status" value="1"/>
</dbReference>
<evidence type="ECO:0000313" key="3">
    <source>
        <dbReference type="EMBL" id="KAG5175493.1"/>
    </source>
</evidence>
<dbReference type="GO" id="GO:0003872">
    <property type="term" value="F:6-phosphofructokinase activity"/>
    <property type="evidence" value="ECO:0007669"/>
    <property type="project" value="InterPro"/>
</dbReference>
<proteinExistence type="predicted"/>
<dbReference type="AlphaFoldDB" id="A0A836C8A1"/>
<dbReference type="PANTHER" id="PTHR43650">
    <property type="entry name" value="PYROPHOSPHATE--FRUCTOSE 6-PHOSPHATE 1-PHOSPHOTRANSFERASE"/>
    <property type="match status" value="1"/>
</dbReference>
<dbReference type="OrthoDB" id="408908at2759"/>
<evidence type="ECO:0000256" key="1">
    <source>
        <dbReference type="ARBA" id="ARBA00022490"/>
    </source>
</evidence>
<evidence type="ECO:0000256" key="2">
    <source>
        <dbReference type="ARBA" id="ARBA00023152"/>
    </source>
</evidence>
<dbReference type="GO" id="GO:0005829">
    <property type="term" value="C:cytosol"/>
    <property type="evidence" value="ECO:0007669"/>
    <property type="project" value="TreeGrafter"/>
</dbReference>
<keyword evidence="1" id="KW-0963">Cytoplasm</keyword>
<keyword evidence="4" id="KW-1185">Reference proteome</keyword>